<evidence type="ECO:0000313" key="2">
    <source>
        <dbReference type="EMBL" id="ARW48739.1"/>
    </source>
</evidence>
<organism evidence="2 3">
    <name type="scientific">Acetobacter pasteurianus subsp. pasteurianus</name>
    <dbReference type="NCBI Taxonomy" id="481145"/>
    <lineage>
        <taxon>Bacteria</taxon>
        <taxon>Pseudomonadati</taxon>
        <taxon>Pseudomonadota</taxon>
        <taxon>Alphaproteobacteria</taxon>
        <taxon>Acetobacterales</taxon>
        <taxon>Acetobacteraceae</taxon>
        <taxon>Acetobacter</taxon>
    </lineage>
</organism>
<name>A0A1Y0Y0M8_ACEPA</name>
<dbReference type="OrthoDB" id="9900372at2"/>
<feature type="compositionally biased region" description="Low complexity" evidence="1">
    <location>
        <begin position="76"/>
        <end position="93"/>
    </location>
</feature>
<dbReference type="EMBL" id="CP021509">
    <property type="protein sequence ID" value="ARW48739.1"/>
    <property type="molecule type" value="Genomic_DNA"/>
</dbReference>
<gene>
    <name evidence="2" type="ORF">S1001342_02440</name>
</gene>
<dbReference type="Proteomes" id="UP000196205">
    <property type="component" value="Chromosome"/>
</dbReference>
<proteinExistence type="predicted"/>
<dbReference type="AlphaFoldDB" id="A0A1Y0Y0M8"/>
<feature type="region of interest" description="Disordered" evidence="1">
    <location>
        <begin position="63"/>
        <end position="93"/>
    </location>
</feature>
<dbReference type="RefSeq" id="WP_050820188.1">
    <property type="nucleotide sequence ID" value="NZ_CP021509.1"/>
</dbReference>
<evidence type="ECO:0000313" key="3">
    <source>
        <dbReference type="Proteomes" id="UP000196205"/>
    </source>
</evidence>
<evidence type="ECO:0000256" key="1">
    <source>
        <dbReference type="SAM" id="MobiDB-lite"/>
    </source>
</evidence>
<accession>A0A1Y0Y0M8</accession>
<sequence length="93" mass="10086">MTEQNTTPDAPKKSVQKGDTVDVVTLIPVYPQVGRRPWPVGTKMPVPKYRADLWVARKIARVARDGEQPAPNTLQAASMPPAPDMKAPPATQG</sequence>
<protein>
    <submittedName>
        <fullName evidence="2">Uncharacterized protein</fullName>
    </submittedName>
</protein>
<reference evidence="2 3" key="1">
    <citation type="submission" date="2017-05" db="EMBL/GenBank/DDBJ databases">
        <title>Genome sequence of Acetobacter pasteurianus subsp. pasteurianus strain SRCM101342.</title>
        <authorList>
            <person name="Cho S.H."/>
        </authorList>
    </citation>
    <scope>NUCLEOTIDE SEQUENCE [LARGE SCALE GENOMIC DNA]</scope>
    <source>
        <strain evidence="2 3">SRCM101342</strain>
    </source>
</reference>